<evidence type="ECO:0000256" key="5">
    <source>
        <dbReference type="SAM" id="SignalP"/>
    </source>
</evidence>
<dbReference type="eggNOG" id="KOG1179">
    <property type="taxonomic scope" value="Eukaryota"/>
</dbReference>
<name>W9X3X4_9EURO</name>
<keyword evidence="5" id="KW-0732">Signal</keyword>
<dbReference type="InterPro" id="IPR020845">
    <property type="entry name" value="AMP-binding_CS"/>
</dbReference>
<dbReference type="OrthoDB" id="10253869at2759"/>
<keyword evidence="8" id="KW-1185">Reference proteome</keyword>
<evidence type="ECO:0000256" key="2">
    <source>
        <dbReference type="ARBA" id="ARBA00022598"/>
    </source>
</evidence>
<dbReference type="PANTHER" id="PTHR43107:SF15">
    <property type="entry name" value="FATTY ACID TRANSPORT PROTEIN 3, ISOFORM A"/>
    <property type="match status" value="1"/>
</dbReference>
<dbReference type="Gene3D" id="3.40.50.12780">
    <property type="entry name" value="N-terminal domain of ligase-like"/>
    <property type="match status" value="1"/>
</dbReference>
<organism evidence="7 8">
    <name type="scientific">Cladophialophora psammophila CBS 110553</name>
    <dbReference type="NCBI Taxonomy" id="1182543"/>
    <lineage>
        <taxon>Eukaryota</taxon>
        <taxon>Fungi</taxon>
        <taxon>Dikarya</taxon>
        <taxon>Ascomycota</taxon>
        <taxon>Pezizomycotina</taxon>
        <taxon>Eurotiomycetes</taxon>
        <taxon>Chaetothyriomycetidae</taxon>
        <taxon>Chaetothyriales</taxon>
        <taxon>Herpotrichiellaceae</taxon>
        <taxon>Cladophialophora</taxon>
    </lineage>
</organism>
<accession>W9X3X4</accession>
<keyword evidence="2" id="KW-0436">Ligase</keyword>
<dbReference type="GO" id="GO:0005811">
    <property type="term" value="C:lipid droplet"/>
    <property type="evidence" value="ECO:0007669"/>
    <property type="project" value="TreeGrafter"/>
</dbReference>
<evidence type="ECO:0000313" key="7">
    <source>
        <dbReference type="EMBL" id="EXJ74873.1"/>
    </source>
</evidence>
<evidence type="ECO:0000256" key="4">
    <source>
        <dbReference type="ARBA" id="ARBA00022840"/>
    </source>
</evidence>
<dbReference type="GO" id="GO:0005324">
    <property type="term" value="F:long-chain fatty acid transmembrane transporter activity"/>
    <property type="evidence" value="ECO:0007669"/>
    <property type="project" value="TreeGrafter"/>
</dbReference>
<sequence length="457" mass="51513">MKSAAAAVLSASAAAIAAAGFWLDSKYHIRSDIAQIQCLKANRTFYQNLCKVHGESDWFFYRTLHSTRGKNDYDEAFIFESRSWTYAELRREIGRLAEVLQALGIRNRTVVAIEAEFLITTYELFDAATTSLDTAAIVPDGTPAMYYNDAQLPKLKKVINYDYGTYDSISQSLPALDHNTLKHERLQPVTPQSADWPSESRPVVRARHTSQYLFTSGTTGLPKASVWPAAYSMMACGSLRWPLMFQKPRRFYISTPIFHGGAAFAALPSTLATSGTVILARRFSVSNFWKDLRRSRANAMFYIGEMIRFLVQAPRDPHHRDEKSSHSLELIYGLGLNATVIRAFRERFGVPWIVEYYGSSEGTTSVAHGTLHNGDKPVGKVACWGPLMRSRFFGQDAFYIIEVDLETGEVWRDPQTGFCKQCAFDEVGKPSHVSLRPCKEHMIMLEKVAKRPQKRSS</sequence>
<dbReference type="STRING" id="1182543.W9X3X4"/>
<dbReference type="EMBL" id="AMGX01000002">
    <property type="protein sequence ID" value="EXJ74873.1"/>
    <property type="molecule type" value="Genomic_DNA"/>
</dbReference>
<keyword evidence="4" id="KW-0067">ATP-binding</keyword>
<keyword evidence="3" id="KW-0547">Nucleotide-binding</keyword>
<dbReference type="PROSITE" id="PS00455">
    <property type="entry name" value="AMP_BINDING"/>
    <property type="match status" value="1"/>
</dbReference>
<dbReference type="SUPFAM" id="SSF56801">
    <property type="entry name" value="Acetyl-CoA synthetase-like"/>
    <property type="match status" value="1"/>
</dbReference>
<dbReference type="HOGENOM" id="CLU_000022_46_3_1"/>
<dbReference type="AlphaFoldDB" id="W9X3X4"/>
<protein>
    <recommendedName>
        <fullName evidence="6">AMP-dependent synthetase/ligase domain-containing protein</fullName>
    </recommendedName>
</protein>
<dbReference type="GeneID" id="19186302"/>
<evidence type="ECO:0000313" key="8">
    <source>
        <dbReference type="Proteomes" id="UP000019471"/>
    </source>
</evidence>
<evidence type="ECO:0000256" key="3">
    <source>
        <dbReference type="ARBA" id="ARBA00022741"/>
    </source>
</evidence>
<proteinExistence type="inferred from homology"/>
<dbReference type="GO" id="GO:0004467">
    <property type="term" value="F:long-chain fatty acid-CoA ligase activity"/>
    <property type="evidence" value="ECO:0007669"/>
    <property type="project" value="TreeGrafter"/>
</dbReference>
<dbReference type="PANTHER" id="PTHR43107">
    <property type="entry name" value="LONG-CHAIN FATTY ACID TRANSPORT PROTEIN"/>
    <property type="match status" value="1"/>
</dbReference>
<dbReference type="InterPro" id="IPR042099">
    <property type="entry name" value="ANL_N_sf"/>
</dbReference>
<feature type="chain" id="PRO_5004931741" description="AMP-dependent synthetase/ligase domain-containing protein" evidence="5">
    <location>
        <begin position="20"/>
        <end position="457"/>
    </location>
</feature>
<dbReference type="Proteomes" id="UP000019471">
    <property type="component" value="Unassembled WGS sequence"/>
</dbReference>
<dbReference type="InterPro" id="IPR000873">
    <property type="entry name" value="AMP-dep_synth/lig_dom"/>
</dbReference>
<dbReference type="GO" id="GO:0005524">
    <property type="term" value="F:ATP binding"/>
    <property type="evidence" value="ECO:0007669"/>
    <property type="project" value="UniProtKB-KW"/>
</dbReference>
<dbReference type="GO" id="GO:0044539">
    <property type="term" value="P:long-chain fatty acid import into cell"/>
    <property type="evidence" value="ECO:0007669"/>
    <property type="project" value="TreeGrafter"/>
</dbReference>
<evidence type="ECO:0000256" key="1">
    <source>
        <dbReference type="ARBA" id="ARBA00006432"/>
    </source>
</evidence>
<comment type="caution">
    <text evidence="7">The sequence shown here is derived from an EMBL/GenBank/DDBJ whole genome shotgun (WGS) entry which is preliminary data.</text>
</comment>
<feature type="signal peptide" evidence="5">
    <location>
        <begin position="1"/>
        <end position="19"/>
    </location>
</feature>
<feature type="domain" description="AMP-dependent synthetase/ligase" evidence="6">
    <location>
        <begin position="177"/>
        <end position="381"/>
    </location>
</feature>
<dbReference type="GO" id="GO:0009898">
    <property type="term" value="C:cytoplasmic side of plasma membrane"/>
    <property type="evidence" value="ECO:0007669"/>
    <property type="project" value="TreeGrafter"/>
</dbReference>
<dbReference type="GO" id="GO:0005777">
    <property type="term" value="C:peroxisome"/>
    <property type="evidence" value="ECO:0007669"/>
    <property type="project" value="TreeGrafter"/>
</dbReference>
<evidence type="ECO:0000259" key="6">
    <source>
        <dbReference type="Pfam" id="PF00501"/>
    </source>
</evidence>
<comment type="similarity">
    <text evidence="1">Belongs to the ATP-dependent AMP-binding enzyme family.</text>
</comment>
<gene>
    <name evidence="7" type="ORF">A1O5_01569</name>
</gene>
<dbReference type="RefSeq" id="XP_007740375.1">
    <property type="nucleotide sequence ID" value="XM_007742185.1"/>
</dbReference>
<dbReference type="Pfam" id="PF00501">
    <property type="entry name" value="AMP-binding"/>
    <property type="match status" value="1"/>
</dbReference>
<reference evidence="7 8" key="1">
    <citation type="submission" date="2013-03" db="EMBL/GenBank/DDBJ databases">
        <title>The Genome Sequence of Cladophialophora psammophila CBS 110553.</title>
        <authorList>
            <consortium name="The Broad Institute Genomics Platform"/>
            <person name="Cuomo C."/>
            <person name="de Hoog S."/>
            <person name="Gorbushina A."/>
            <person name="Walker B."/>
            <person name="Young S.K."/>
            <person name="Zeng Q."/>
            <person name="Gargeya S."/>
            <person name="Fitzgerald M."/>
            <person name="Haas B."/>
            <person name="Abouelleil A."/>
            <person name="Allen A.W."/>
            <person name="Alvarado L."/>
            <person name="Arachchi H.M."/>
            <person name="Berlin A.M."/>
            <person name="Chapman S.B."/>
            <person name="Gainer-Dewar J."/>
            <person name="Goldberg J."/>
            <person name="Griggs A."/>
            <person name="Gujja S."/>
            <person name="Hansen M."/>
            <person name="Howarth C."/>
            <person name="Imamovic A."/>
            <person name="Ireland A."/>
            <person name="Larimer J."/>
            <person name="McCowan C."/>
            <person name="Murphy C."/>
            <person name="Pearson M."/>
            <person name="Poon T.W."/>
            <person name="Priest M."/>
            <person name="Roberts A."/>
            <person name="Saif S."/>
            <person name="Shea T."/>
            <person name="Sisk P."/>
            <person name="Sykes S."/>
            <person name="Wortman J."/>
            <person name="Nusbaum C."/>
            <person name="Birren B."/>
        </authorList>
    </citation>
    <scope>NUCLEOTIDE SEQUENCE [LARGE SCALE GENOMIC DNA]</scope>
    <source>
        <strain evidence="7 8">CBS 110553</strain>
    </source>
</reference>